<organism evidence="2 3">
    <name type="scientific">Trichococcus shcherbakoviae subsp. psychrophilus</name>
    <dbReference type="NCBI Taxonomy" id="2585775"/>
    <lineage>
        <taxon>Bacteria</taxon>
        <taxon>Bacillati</taxon>
        <taxon>Bacillota</taxon>
        <taxon>Bacilli</taxon>
        <taxon>Lactobacillales</taxon>
        <taxon>Carnobacteriaceae</taxon>
        <taxon>Trichococcus</taxon>
    </lineage>
</organism>
<evidence type="ECO:0000313" key="3">
    <source>
        <dbReference type="Proteomes" id="UP000313395"/>
    </source>
</evidence>
<keyword evidence="3" id="KW-1185">Reference proteome</keyword>
<evidence type="ECO:0000313" key="2">
    <source>
        <dbReference type="EMBL" id="TNV69809.1"/>
    </source>
</evidence>
<comment type="caution">
    <text evidence="2">The sequence shown here is derived from an EMBL/GenBank/DDBJ whole genome shotgun (WGS) entry which is preliminary data.</text>
</comment>
<reference evidence="2 3" key="1">
    <citation type="submission" date="2019-06" db="EMBL/GenBank/DDBJ databases">
        <title>Description Trichococcus psychrophilus sp. nov., isolated from a cold spring, by genomic and phenotypic analyses.</title>
        <authorList>
            <person name="Zakharyuk A."/>
        </authorList>
    </citation>
    <scope>NUCLEOTIDE SEQUENCE [LARGE SCALE GENOMIC DNA]</scope>
    <source>
        <strain evidence="2 3">SKBG</strain>
    </source>
</reference>
<name>A0A5C5E9G3_9LACT</name>
<dbReference type="InterPro" id="IPR052537">
    <property type="entry name" value="Extradiol_RC_dioxygenase"/>
</dbReference>
<proteinExistence type="predicted"/>
<dbReference type="InterPro" id="IPR004360">
    <property type="entry name" value="Glyas_Fos-R_dOase_dom"/>
</dbReference>
<dbReference type="SUPFAM" id="SSF54593">
    <property type="entry name" value="Glyoxalase/Bleomycin resistance protein/Dihydroxybiphenyl dioxygenase"/>
    <property type="match status" value="1"/>
</dbReference>
<dbReference type="Pfam" id="PF00903">
    <property type="entry name" value="Glyoxalase"/>
    <property type="match status" value="2"/>
</dbReference>
<protein>
    <recommendedName>
        <fullName evidence="1">VOC domain-containing protein</fullName>
    </recommendedName>
</protein>
<feature type="domain" description="VOC" evidence="1">
    <location>
        <begin position="154"/>
        <end position="267"/>
    </location>
</feature>
<dbReference type="PROSITE" id="PS51819">
    <property type="entry name" value="VOC"/>
    <property type="match status" value="1"/>
</dbReference>
<dbReference type="Proteomes" id="UP000313395">
    <property type="component" value="Unassembled WGS sequence"/>
</dbReference>
<evidence type="ECO:0000259" key="1">
    <source>
        <dbReference type="PROSITE" id="PS51819"/>
    </source>
</evidence>
<dbReference type="InterPro" id="IPR029068">
    <property type="entry name" value="Glyas_Bleomycin-R_OHBP_Dase"/>
</dbReference>
<dbReference type="PANTHER" id="PTHR36110">
    <property type="entry name" value="RING-CLEAVING DIOXYGENASE MHQE-RELATED"/>
    <property type="match status" value="1"/>
</dbReference>
<dbReference type="InterPro" id="IPR037523">
    <property type="entry name" value="VOC_core"/>
</dbReference>
<dbReference type="AlphaFoldDB" id="A0A5C5E9G3"/>
<sequence>MEVGAYMISGFHHLTAITKDAEKNKIFYTDILGLRLVKQTVNQDNLTDPHLFYGDYKGTPGTILTFFELPRVGQRQEEDSYIHEVLLKIPQGSLPFWRNRLTAGAVRLIGNDEASCTFLDPDDMKISLVEMPEMIAPDQATRHSDVPAEYQIIGIQGIHYTVSDLEKTEAFFRDVLGMKVTNHIAHPTPFPDEESRLIQSTSLKPTRLGKGAIDHIAYSVPERKVLDLILDKAKDSQITVEKIIDRGYFQSLYLREPSGLRIEIATEHPGFTLDEPLEKLGESFALPDFLETKRKAIEDTILNRKK</sequence>
<dbReference type="Gene3D" id="3.10.180.10">
    <property type="entry name" value="2,3-Dihydroxybiphenyl 1,2-Dioxygenase, domain 1"/>
    <property type="match status" value="2"/>
</dbReference>
<gene>
    <name evidence="2" type="ORF">FHK04_00795</name>
</gene>
<dbReference type="PANTHER" id="PTHR36110:SF4">
    <property type="entry name" value="RING-CLEAVING DIOXYGENASE MHQA-RELATED"/>
    <property type="match status" value="1"/>
</dbReference>
<dbReference type="EMBL" id="VENO01000001">
    <property type="protein sequence ID" value="TNV69809.1"/>
    <property type="molecule type" value="Genomic_DNA"/>
</dbReference>
<accession>A0A5C5E9G3</accession>